<keyword evidence="3" id="KW-1185">Reference proteome</keyword>
<protein>
    <submittedName>
        <fullName evidence="2">Uncharacterized protein</fullName>
    </submittedName>
</protein>
<gene>
    <name evidence="2" type="ordered locus">VIT_11s0065g01230</name>
</gene>
<dbReference type="AlphaFoldDB" id="D7T0T5"/>
<evidence type="ECO:0000313" key="2">
    <source>
        <dbReference type="EMBL" id="CBI24114.3"/>
    </source>
</evidence>
<evidence type="ECO:0000256" key="1">
    <source>
        <dbReference type="SAM" id="MobiDB-lite"/>
    </source>
</evidence>
<dbReference type="InParanoid" id="D7T0T5"/>
<dbReference type="Proteomes" id="UP000009183">
    <property type="component" value="Chromosome 11"/>
</dbReference>
<proteinExistence type="predicted"/>
<accession>D7T0T5</accession>
<feature type="region of interest" description="Disordered" evidence="1">
    <location>
        <begin position="1"/>
        <end position="25"/>
    </location>
</feature>
<dbReference type="EMBL" id="FN595502">
    <property type="protein sequence ID" value="CBI24114.3"/>
    <property type="molecule type" value="Genomic_DNA"/>
</dbReference>
<dbReference type="PaxDb" id="29760-VIT_11s0065g01230.t01"/>
<organism evidence="2 3">
    <name type="scientific">Vitis vinifera</name>
    <name type="common">Grape</name>
    <dbReference type="NCBI Taxonomy" id="29760"/>
    <lineage>
        <taxon>Eukaryota</taxon>
        <taxon>Viridiplantae</taxon>
        <taxon>Streptophyta</taxon>
        <taxon>Embryophyta</taxon>
        <taxon>Tracheophyta</taxon>
        <taxon>Spermatophyta</taxon>
        <taxon>Magnoliopsida</taxon>
        <taxon>eudicotyledons</taxon>
        <taxon>Gunneridae</taxon>
        <taxon>Pentapetalae</taxon>
        <taxon>rosids</taxon>
        <taxon>Vitales</taxon>
        <taxon>Vitaceae</taxon>
        <taxon>Viteae</taxon>
        <taxon>Vitis</taxon>
    </lineage>
</organism>
<evidence type="ECO:0000313" key="3">
    <source>
        <dbReference type="Proteomes" id="UP000009183"/>
    </source>
</evidence>
<name>D7T0T5_VITVI</name>
<sequence>MGLGSNPGPYPSSWTGPRLHHPHSPPKLTHDLFIQICRKWQQNFDDLATGAAGVGVDGLLDGTASMATLTKNRSSANNRSPKPPNCSSFRNTIDFLLFLSSWPLPPPASSSPP</sequence>
<reference evidence="3" key="1">
    <citation type="journal article" date="2007" name="Nature">
        <title>The grapevine genome sequence suggests ancestral hexaploidization in major angiosperm phyla.</title>
        <authorList>
            <consortium name="The French-Italian Public Consortium for Grapevine Genome Characterization."/>
            <person name="Jaillon O."/>
            <person name="Aury J.-M."/>
            <person name="Noel B."/>
            <person name="Policriti A."/>
            <person name="Clepet C."/>
            <person name="Casagrande A."/>
            <person name="Choisne N."/>
            <person name="Aubourg S."/>
            <person name="Vitulo N."/>
            <person name="Jubin C."/>
            <person name="Vezzi A."/>
            <person name="Legeai F."/>
            <person name="Hugueney P."/>
            <person name="Dasilva C."/>
            <person name="Horner D."/>
            <person name="Mica E."/>
            <person name="Jublot D."/>
            <person name="Poulain J."/>
            <person name="Bruyere C."/>
            <person name="Billault A."/>
            <person name="Segurens B."/>
            <person name="Gouyvenoux M."/>
            <person name="Ugarte E."/>
            <person name="Cattonaro F."/>
            <person name="Anthouard V."/>
            <person name="Vico V."/>
            <person name="Del Fabbro C."/>
            <person name="Alaux M."/>
            <person name="Di Gaspero G."/>
            <person name="Dumas V."/>
            <person name="Felice N."/>
            <person name="Paillard S."/>
            <person name="Juman I."/>
            <person name="Moroldo M."/>
            <person name="Scalabrin S."/>
            <person name="Canaguier A."/>
            <person name="Le Clainche I."/>
            <person name="Malacrida G."/>
            <person name="Durand E."/>
            <person name="Pesole G."/>
            <person name="Laucou V."/>
            <person name="Chatelet P."/>
            <person name="Merdinoglu D."/>
            <person name="Delledonne M."/>
            <person name="Pezzotti M."/>
            <person name="Lecharny A."/>
            <person name="Scarpelli C."/>
            <person name="Artiguenave F."/>
            <person name="Pe M.E."/>
            <person name="Valle G."/>
            <person name="Morgante M."/>
            <person name="Caboche M."/>
            <person name="Adam-Blondon A.-F."/>
            <person name="Weissenbach J."/>
            <person name="Quetier F."/>
            <person name="Wincker P."/>
        </authorList>
    </citation>
    <scope>NUCLEOTIDE SEQUENCE [LARGE SCALE GENOMIC DNA]</scope>
    <source>
        <strain evidence="3">cv. Pinot noir / PN40024</strain>
    </source>
</reference>
<dbReference type="HOGENOM" id="CLU_2138089_0_0_1"/>